<evidence type="ECO:0000313" key="4">
    <source>
        <dbReference type="Proteomes" id="UP000182725"/>
    </source>
</evidence>
<dbReference type="Pfam" id="PF18064">
    <property type="entry name" value="CB_ParB_C"/>
    <property type="match status" value="1"/>
</dbReference>
<evidence type="ECO:0000259" key="2">
    <source>
        <dbReference type="Pfam" id="PF18064"/>
    </source>
</evidence>
<name>A0A1H5PCT6_9MICC</name>
<organism evidence="3 4">
    <name type="scientific">Arthrobacter alpinus</name>
    <dbReference type="NCBI Taxonomy" id="656366"/>
    <lineage>
        <taxon>Bacteria</taxon>
        <taxon>Bacillati</taxon>
        <taxon>Actinomycetota</taxon>
        <taxon>Actinomycetes</taxon>
        <taxon>Micrococcales</taxon>
        <taxon>Micrococcaceae</taxon>
        <taxon>Arthrobacter</taxon>
    </lineage>
</organism>
<sequence length="86" mass="9404">MRAKRTPPSFSITLPVEVADQVRAALQAAGALEGYASVNDLLEASIRKELRRLQRKHNAGKAWPGIPAGVLRPGRRTQEETQTTAQ</sequence>
<dbReference type="InterPro" id="IPR040851">
    <property type="entry name" value="ParB-like_C"/>
</dbReference>
<accession>A0A1H5PCT6</accession>
<evidence type="ECO:0000256" key="1">
    <source>
        <dbReference type="SAM" id="MobiDB-lite"/>
    </source>
</evidence>
<dbReference type="RefSeq" id="WP_074713568.1">
    <property type="nucleotide sequence ID" value="NZ_FNTV01000002.1"/>
</dbReference>
<protein>
    <recommendedName>
        <fullName evidence="2">ParB-like C-terminal domain-containing protein</fullName>
    </recommendedName>
</protein>
<dbReference type="EMBL" id="FNTV01000002">
    <property type="protein sequence ID" value="SEF11699.1"/>
    <property type="molecule type" value="Genomic_DNA"/>
</dbReference>
<gene>
    <name evidence="3" type="ORF">SAMN04489740_4133</name>
</gene>
<reference evidence="3 4" key="1">
    <citation type="submission" date="2016-10" db="EMBL/GenBank/DDBJ databases">
        <authorList>
            <person name="de Groot N.N."/>
        </authorList>
    </citation>
    <scope>NUCLEOTIDE SEQUENCE [LARGE SCALE GENOMIC DNA]</scope>
    <source>
        <strain evidence="3 4">DSM 22274</strain>
    </source>
</reference>
<dbReference type="Gene3D" id="6.10.180.30">
    <property type="match status" value="1"/>
</dbReference>
<evidence type="ECO:0000313" key="3">
    <source>
        <dbReference type="EMBL" id="SEF11699.1"/>
    </source>
</evidence>
<dbReference type="Proteomes" id="UP000182725">
    <property type="component" value="Unassembled WGS sequence"/>
</dbReference>
<proteinExistence type="predicted"/>
<feature type="domain" description="ParB-like C-terminal" evidence="2">
    <location>
        <begin position="19"/>
        <end position="63"/>
    </location>
</feature>
<dbReference type="AlphaFoldDB" id="A0A1H5PCT6"/>
<feature type="region of interest" description="Disordered" evidence="1">
    <location>
        <begin position="56"/>
        <end position="86"/>
    </location>
</feature>